<dbReference type="InterPro" id="IPR050649">
    <property type="entry name" value="Paired_Homeobox_TFs"/>
</dbReference>
<evidence type="ECO:0000256" key="6">
    <source>
        <dbReference type="PROSITE-ProRule" id="PRU00108"/>
    </source>
</evidence>
<evidence type="ECO:0000256" key="4">
    <source>
        <dbReference type="ARBA" id="ARBA00023155"/>
    </source>
</evidence>
<dbReference type="AlphaFoldDB" id="A0AA35WWZ9"/>
<evidence type="ECO:0000256" key="1">
    <source>
        <dbReference type="ARBA" id="ARBA00004123"/>
    </source>
</evidence>
<dbReference type="GO" id="GO:0000977">
    <property type="term" value="F:RNA polymerase II transcription regulatory region sequence-specific DNA binding"/>
    <property type="evidence" value="ECO:0007669"/>
    <property type="project" value="TreeGrafter"/>
</dbReference>
<evidence type="ECO:0000256" key="2">
    <source>
        <dbReference type="ARBA" id="ARBA00022473"/>
    </source>
</evidence>
<dbReference type="PANTHER" id="PTHR24329">
    <property type="entry name" value="HOMEOBOX PROTEIN ARISTALESS"/>
    <property type="match status" value="1"/>
</dbReference>
<evidence type="ECO:0000256" key="5">
    <source>
        <dbReference type="ARBA" id="ARBA00023242"/>
    </source>
</evidence>
<feature type="domain" description="Homeobox" evidence="9">
    <location>
        <begin position="163"/>
        <end position="223"/>
    </location>
</feature>
<dbReference type="Gene3D" id="1.10.10.60">
    <property type="entry name" value="Homeodomain-like"/>
    <property type="match status" value="1"/>
</dbReference>
<dbReference type="InterPro" id="IPR017970">
    <property type="entry name" value="Homeobox_CS"/>
</dbReference>
<sequence>MSCPMHNSSVLLVNPHHYHSSSPAVGRGLRSPVDMSGAKFNMRHYSLESPSLTSPPAYDILLPGAVGGAAGLEHGKHLCGGFSAGHLGAICSQNNVMGTPLPISSSPQFNPHLVMAPTAPPGLLHISPPMAVPTSAHTSVLYHHPGLPTAMHGRPVDYHRGRGKQRRHRTNFTTQQLEELEKAFQKTRYPDVFMREELAMKINLTEARVQVWFQNRRAKWRKAEKAAAASEGGQSTSEGSTATANSPGGSNVARSPQSSATEAATPSDTGTPTNLSSSTTSPSVSSQAPLSSNPLPPSPASPSIKPEHMEQWTHSPPSFAQSFASPTSPASGSIVSPHTASLPSPFTFPPSHRAPPQNIPYSTSTLPLSVMGHQSIPYSLSGTYAGPGQQSIPRYSPHI</sequence>
<dbReference type="PANTHER" id="PTHR24329:SF543">
    <property type="entry name" value="FI01017P-RELATED"/>
    <property type="match status" value="1"/>
</dbReference>
<dbReference type="GO" id="GO:0000981">
    <property type="term" value="F:DNA-binding transcription factor activity, RNA polymerase II-specific"/>
    <property type="evidence" value="ECO:0007669"/>
    <property type="project" value="InterPro"/>
</dbReference>
<keyword evidence="11" id="KW-1185">Reference proteome</keyword>
<gene>
    <name evidence="10" type="ORF">GBAR_LOCUS20177</name>
</gene>
<dbReference type="SMART" id="SM00389">
    <property type="entry name" value="HOX"/>
    <property type="match status" value="1"/>
</dbReference>
<dbReference type="Proteomes" id="UP001174909">
    <property type="component" value="Unassembled WGS sequence"/>
</dbReference>
<feature type="compositionally biased region" description="Low complexity" evidence="8">
    <location>
        <begin position="315"/>
        <end position="331"/>
    </location>
</feature>
<dbReference type="GO" id="GO:0005634">
    <property type="term" value="C:nucleus"/>
    <property type="evidence" value="ECO:0007669"/>
    <property type="project" value="UniProtKB-SubCell"/>
</dbReference>
<evidence type="ECO:0000313" key="11">
    <source>
        <dbReference type="Proteomes" id="UP001174909"/>
    </source>
</evidence>
<protein>
    <submittedName>
        <fullName evidence="10">Dorsal root ganglia homeobox protein</fullName>
    </submittedName>
</protein>
<feature type="DNA-binding region" description="Homeobox" evidence="6">
    <location>
        <begin position="165"/>
        <end position="224"/>
    </location>
</feature>
<name>A0AA35WWZ9_GEOBA</name>
<dbReference type="PROSITE" id="PS00027">
    <property type="entry name" value="HOMEOBOX_1"/>
    <property type="match status" value="1"/>
</dbReference>
<feature type="compositionally biased region" description="Low complexity" evidence="8">
    <location>
        <begin position="226"/>
        <end position="244"/>
    </location>
</feature>
<reference evidence="10" key="1">
    <citation type="submission" date="2023-03" db="EMBL/GenBank/DDBJ databases">
        <authorList>
            <person name="Steffen K."/>
            <person name="Cardenas P."/>
        </authorList>
    </citation>
    <scope>NUCLEOTIDE SEQUENCE</scope>
</reference>
<dbReference type="FunFam" id="1.10.10.60:FF:000057">
    <property type="entry name" value="Short stature homeobox 2"/>
    <property type="match status" value="1"/>
</dbReference>
<keyword evidence="5 6" id="KW-0539">Nucleus</keyword>
<keyword evidence="4 6" id="KW-0371">Homeobox</keyword>
<evidence type="ECO:0000313" key="10">
    <source>
        <dbReference type="EMBL" id="CAI8035949.1"/>
    </source>
</evidence>
<evidence type="ECO:0000256" key="3">
    <source>
        <dbReference type="ARBA" id="ARBA00023125"/>
    </source>
</evidence>
<dbReference type="CDD" id="cd00086">
    <property type="entry name" value="homeodomain"/>
    <property type="match status" value="1"/>
</dbReference>
<accession>A0AA35WWZ9</accession>
<organism evidence="10 11">
    <name type="scientific">Geodia barretti</name>
    <name type="common">Barrett's horny sponge</name>
    <dbReference type="NCBI Taxonomy" id="519541"/>
    <lineage>
        <taxon>Eukaryota</taxon>
        <taxon>Metazoa</taxon>
        <taxon>Porifera</taxon>
        <taxon>Demospongiae</taxon>
        <taxon>Heteroscleromorpha</taxon>
        <taxon>Tetractinellida</taxon>
        <taxon>Astrophorina</taxon>
        <taxon>Geodiidae</taxon>
        <taxon>Geodia</taxon>
    </lineage>
</organism>
<comment type="caution">
    <text evidence="10">The sequence shown here is derived from an EMBL/GenBank/DDBJ whole genome shotgun (WGS) entry which is preliminary data.</text>
</comment>
<comment type="subcellular location">
    <subcellularLocation>
        <location evidence="1 6 7">Nucleus</location>
    </subcellularLocation>
</comment>
<keyword evidence="2" id="KW-0217">Developmental protein</keyword>
<dbReference type="SUPFAM" id="SSF46689">
    <property type="entry name" value="Homeodomain-like"/>
    <property type="match status" value="1"/>
</dbReference>
<evidence type="ECO:0000259" key="9">
    <source>
        <dbReference type="PROSITE" id="PS50071"/>
    </source>
</evidence>
<dbReference type="PROSITE" id="PS50071">
    <property type="entry name" value="HOMEOBOX_2"/>
    <property type="match status" value="1"/>
</dbReference>
<evidence type="ECO:0000256" key="7">
    <source>
        <dbReference type="RuleBase" id="RU000682"/>
    </source>
</evidence>
<feature type="compositionally biased region" description="Polar residues" evidence="8">
    <location>
        <begin position="333"/>
        <end position="344"/>
    </location>
</feature>
<dbReference type="EMBL" id="CASHTH010002839">
    <property type="protein sequence ID" value="CAI8035949.1"/>
    <property type="molecule type" value="Genomic_DNA"/>
</dbReference>
<feature type="region of interest" description="Disordered" evidence="8">
    <location>
        <begin position="224"/>
        <end position="361"/>
    </location>
</feature>
<feature type="compositionally biased region" description="Low complexity" evidence="8">
    <location>
        <begin position="269"/>
        <end position="293"/>
    </location>
</feature>
<dbReference type="InterPro" id="IPR001356">
    <property type="entry name" value="HD"/>
</dbReference>
<dbReference type="Pfam" id="PF00046">
    <property type="entry name" value="Homeodomain"/>
    <property type="match status" value="1"/>
</dbReference>
<evidence type="ECO:0000256" key="8">
    <source>
        <dbReference type="SAM" id="MobiDB-lite"/>
    </source>
</evidence>
<proteinExistence type="predicted"/>
<keyword evidence="3 6" id="KW-0238">DNA-binding</keyword>
<feature type="compositionally biased region" description="Polar residues" evidence="8">
    <location>
        <begin position="245"/>
        <end position="268"/>
    </location>
</feature>
<dbReference type="InterPro" id="IPR009057">
    <property type="entry name" value="Homeodomain-like_sf"/>
</dbReference>